<evidence type="ECO:0000313" key="1">
    <source>
        <dbReference type="EMBL" id="RDW16486.1"/>
    </source>
</evidence>
<evidence type="ECO:0000313" key="2">
    <source>
        <dbReference type="Proteomes" id="UP000257143"/>
    </source>
</evidence>
<dbReference type="RefSeq" id="WP_115774440.1">
    <property type="nucleotide sequence ID" value="NZ_PIOC01000025.1"/>
</dbReference>
<dbReference type="InterPro" id="IPR025466">
    <property type="entry name" value="DUF4317"/>
</dbReference>
<sequence>MNKKDIADIKKQFKVNNDLLKINDIFNVYIMKESSDIYHHESTPFEMLEQEQQDLFMANFKKVLTGQLDQKLFELKFRQDVENSSQLILHQGILANDTEEWKTQMLQLVAKMLTDKQYENDIVVTFIRGEYLKPTKRSNEDTEESSRDKVYSHSFILCSINKTQDPKKELLFDYVEKEFKYHFVVDPVINLKAPIGGFLFPCFTDHAADVNRVLYSAEKAYELDYHLIENVLNAEEAMTAEDDKIIFEEIVKDVAGDQINTSTLANVYDEIQRVIEENEEPEAPKIDYKDVANVLKSSGIQDVDTEKVESAFDKIIDDKNYEMKATSIVPKYSSKSIKIKTKVADLSVSPQELRYVRQVHIDGKLYLIIELEENTMIEGFEMLPEALFHKVEEDPE</sequence>
<keyword evidence="2" id="KW-1185">Reference proteome</keyword>
<evidence type="ECO:0008006" key="3">
    <source>
        <dbReference type="Google" id="ProtNLM"/>
    </source>
</evidence>
<organism evidence="1 2">
    <name type="scientific">Oceanobacillus arenosus</name>
    <dbReference type="NCBI Taxonomy" id="1229153"/>
    <lineage>
        <taxon>Bacteria</taxon>
        <taxon>Bacillati</taxon>
        <taxon>Bacillota</taxon>
        <taxon>Bacilli</taxon>
        <taxon>Bacillales</taxon>
        <taxon>Bacillaceae</taxon>
        <taxon>Oceanobacillus</taxon>
    </lineage>
</organism>
<gene>
    <name evidence="1" type="ORF">CWR48_16520</name>
</gene>
<reference evidence="2" key="1">
    <citation type="submission" date="2017-11" db="EMBL/GenBank/DDBJ databases">
        <authorList>
            <person name="Zhu W."/>
        </authorList>
    </citation>
    <scope>NUCLEOTIDE SEQUENCE [LARGE SCALE GENOMIC DNA]</scope>
    <source>
        <strain evidence="2">CAU 1183</strain>
    </source>
</reference>
<name>A0A3D8PK79_9BACI</name>
<protein>
    <recommendedName>
        <fullName evidence="3">DUF4317 domain-containing protein</fullName>
    </recommendedName>
</protein>
<dbReference type="EMBL" id="PIOC01000025">
    <property type="protein sequence ID" value="RDW16486.1"/>
    <property type="molecule type" value="Genomic_DNA"/>
</dbReference>
<proteinExistence type="predicted"/>
<accession>A0A3D8PK79</accession>
<dbReference type="Proteomes" id="UP000257143">
    <property type="component" value="Unassembled WGS sequence"/>
</dbReference>
<comment type="caution">
    <text evidence="1">The sequence shown here is derived from an EMBL/GenBank/DDBJ whole genome shotgun (WGS) entry which is preliminary data.</text>
</comment>
<dbReference type="OrthoDB" id="1642058at2"/>
<dbReference type="AlphaFoldDB" id="A0A3D8PK79"/>
<dbReference type="Pfam" id="PF14199">
    <property type="entry name" value="DUF4317"/>
    <property type="match status" value="1"/>
</dbReference>